<dbReference type="EMBL" id="BOON01000005">
    <property type="protein sequence ID" value="GII21046.1"/>
    <property type="molecule type" value="Genomic_DNA"/>
</dbReference>
<keyword evidence="3" id="KW-1185">Reference proteome</keyword>
<accession>A0A8J3T8L6</accession>
<name>A0A8J3T8L6_9ACTN</name>
<dbReference type="Gene3D" id="3.30.1050.10">
    <property type="entry name" value="SCP2 sterol-binding domain"/>
    <property type="match status" value="1"/>
</dbReference>
<dbReference type="RefSeq" id="WP_168112735.1">
    <property type="nucleotide sequence ID" value="NZ_BOON01000005.1"/>
</dbReference>
<organism evidence="2 3">
    <name type="scientific">Planosporangium mesophilum</name>
    <dbReference type="NCBI Taxonomy" id="689768"/>
    <lineage>
        <taxon>Bacteria</taxon>
        <taxon>Bacillati</taxon>
        <taxon>Actinomycetota</taxon>
        <taxon>Actinomycetes</taxon>
        <taxon>Micromonosporales</taxon>
        <taxon>Micromonosporaceae</taxon>
        <taxon>Planosporangium</taxon>
    </lineage>
</organism>
<proteinExistence type="predicted"/>
<dbReference type="InterPro" id="IPR003033">
    <property type="entry name" value="SCP2_sterol-bd_dom"/>
</dbReference>
<evidence type="ECO:0000259" key="1">
    <source>
        <dbReference type="Pfam" id="PF02036"/>
    </source>
</evidence>
<sequence>MATPTEEFFDELGRRGHEPRLERITATVRFNITDGGHASHWRVEIDKGDLHVTRGSGKSCCGICADRALFDGIVTGEVNAIAAMLRGALSVDGDRETWVVVQRLLPGPCSHRRRPFVTQNAVGERS</sequence>
<evidence type="ECO:0000313" key="2">
    <source>
        <dbReference type="EMBL" id="GII21046.1"/>
    </source>
</evidence>
<gene>
    <name evidence="2" type="ORF">Pme01_06430</name>
</gene>
<dbReference type="SUPFAM" id="SSF55718">
    <property type="entry name" value="SCP-like"/>
    <property type="match status" value="1"/>
</dbReference>
<comment type="caution">
    <text evidence="2">The sequence shown here is derived from an EMBL/GenBank/DDBJ whole genome shotgun (WGS) entry which is preliminary data.</text>
</comment>
<dbReference type="AlphaFoldDB" id="A0A8J3T8L6"/>
<dbReference type="Proteomes" id="UP000599074">
    <property type="component" value="Unassembled WGS sequence"/>
</dbReference>
<evidence type="ECO:0000313" key="3">
    <source>
        <dbReference type="Proteomes" id="UP000599074"/>
    </source>
</evidence>
<dbReference type="InterPro" id="IPR036527">
    <property type="entry name" value="SCP2_sterol-bd_dom_sf"/>
</dbReference>
<reference evidence="2" key="1">
    <citation type="submission" date="2021-01" db="EMBL/GenBank/DDBJ databases">
        <title>Whole genome shotgun sequence of Planosporangium mesophilum NBRC 109066.</title>
        <authorList>
            <person name="Komaki H."/>
            <person name="Tamura T."/>
        </authorList>
    </citation>
    <scope>NUCLEOTIDE SEQUENCE</scope>
    <source>
        <strain evidence="2">NBRC 109066</strain>
    </source>
</reference>
<feature type="domain" description="SCP2" evidence="1">
    <location>
        <begin position="11"/>
        <end position="105"/>
    </location>
</feature>
<dbReference type="Pfam" id="PF02036">
    <property type="entry name" value="SCP2"/>
    <property type="match status" value="1"/>
</dbReference>
<protein>
    <recommendedName>
        <fullName evidence="1">SCP2 domain-containing protein</fullName>
    </recommendedName>
</protein>